<dbReference type="EMBL" id="RZGK01000010">
    <property type="protein sequence ID" value="KAF9696161.1"/>
    <property type="molecule type" value="Genomic_DNA"/>
</dbReference>
<reference evidence="3" key="1">
    <citation type="submission" date="2018-12" db="EMBL/GenBank/DDBJ databases">
        <authorList>
            <person name="Syme R.A."/>
            <person name="Farfan-Caceres L."/>
            <person name="Lichtenzveig J."/>
        </authorList>
    </citation>
    <scope>NUCLEOTIDE SEQUENCE</scope>
    <source>
        <strain evidence="3">Al4</strain>
    </source>
</reference>
<evidence type="ECO:0000313" key="3">
    <source>
        <dbReference type="EMBL" id="KAF9696161.1"/>
    </source>
</evidence>
<feature type="domain" description="2EXR" evidence="2">
    <location>
        <begin position="88"/>
        <end position="162"/>
    </location>
</feature>
<proteinExistence type="predicted"/>
<keyword evidence="4" id="KW-1185">Reference proteome</keyword>
<feature type="region of interest" description="Disordered" evidence="1">
    <location>
        <begin position="21"/>
        <end position="63"/>
    </location>
</feature>
<dbReference type="PANTHER" id="PTHR42085:SF1">
    <property type="entry name" value="F-BOX DOMAIN-CONTAINING PROTEIN"/>
    <property type="match status" value="1"/>
</dbReference>
<dbReference type="PANTHER" id="PTHR42085">
    <property type="entry name" value="F-BOX DOMAIN-CONTAINING PROTEIN"/>
    <property type="match status" value="1"/>
</dbReference>
<evidence type="ECO:0000259" key="2">
    <source>
        <dbReference type="Pfam" id="PF20150"/>
    </source>
</evidence>
<feature type="compositionally biased region" description="Acidic residues" evidence="1">
    <location>
        <begin position="21"/>
        <end position="56"/>
    </location>
</feature>
<evidence type="ECO:0000313" key="4">
    <source>
        <dbReference type="Proteomes" id="UP000651452"/>
    </source>
</evidence>
<reference evidence="3" key="2">
    <citation type="submission" date="2020-09" db="EMBL/GenBank/DDBJ databases">
        <title>Reference genome assembly for Australian Ascochyta lentis isolate Al4.</title>
        <authorList>
            <person name="Lee R.C."/>
            <person name="Farfan-Caceres L.M."/>
            <person name="Debler J.W."/>
            <person name="Williams A.H."/>
            <person name="Henares B.M."/>
        </authorList>
    </citation>
    <scope>NUCLEOTIDE SEQUENCE</scope>
    <source>
        <strain evidence="3">Al4</strain>
    </source>
</reference>
<dbReference type="InterPro" id="IPR045518">
    <property type="entry name" value="2EXR"/>
</dbReference>
<dbReference type="Proteomes" id="UP000651452">
    <property type="component" value="Unassembled WGS sequence"/>
</dbReference>
<comment type="caution">
    <text evidence="3">The sequence shown here is derived from an EMBL/GenBank/DDBJ whole genome shotgun (WGS) entry which is preliminary data.</text>
</comment>
<dbReference type="AlphaFoldDB" id="A0A8H7J5R9"/>
<dbReference type="OrthoDB" id="62952at2759"/>
<evidence type="ECO:0000256" key="1">
    <source>
        <dbReference type="SAM" id="MobiDB-lite"/>
    </source>
</evidence>
<protein>
    <recommendedName>
        <fullName evidence="2">2EXR domain-containing protein</fullName>
    </recommendedName>
</protein>
<dbReference type="Pfam" id="PF20150">
    <property type="entry name" value="2EXR"/>
    <property type="match status" value="1"/>
</dbReference>
<sequence>MMEHIGVDWVGYLRLTGWDGADTEQELEEERENVEQEEEVEEEDEKKVDEEEEEEQEEKKPMPDLATLLCLPSRHLTSLDQLLPDLQFHRFTDLPRELRERIYAHALTTGTPIQPQLCDQFVGRGNNPKFHDNQAVFHNSVAALLGITRVSRKIRSESVPIFYGANTFATGPDTATYFAFLQRVGRFEMVRRVMLSVSFEGEKYAAWVLRCVNQFDKEVEQHETTSMERGSSCSAAELRSHPRYRVGGFSAVNLALLLRMLSTPASTDTEFTSCIVLPVSNPAAFHDYTSLRWFPSLVEGLGMELRFALRPETVRLGDHIVEVEWHRRFQGKEYAGETVAAASGVADGCVMKRALDMYPDMEEMRRPEKVCYYRTACSRDAITWYDVQTLGGGQ</sequence>
<organism evidence="3 4">
    <name type="scientific">Ascochyta lentis</name>
    <dbReference type="NCBI Taxonomy" id="205686"/>
    <lineage>
        <taxon>Eukaryota</taxon>
        <taxon>Fungi</taxon>
        <taxon>Dikarya</taxon>
        <taxon>Ascomycota</taxon>
        <taxon>Pezizomycotina</taxon>
        <taxon>Dothideomycetes</taxon>
        <taxon>Pleosporomycetidae</taxon>
        <taxon>Pleosporales</taxon>
        <taxon>Pleosporineae</taxon>
        <taxon>Didymellaceae</taxon>
        <taxon>Ascochyta</taxon>
    </lineage>
</organism>
<name>A0A8H7J5R9_9PLEO</name>
<dbReference type="InterPro" id="IPR038883">
    <property type="entry name" value="AN11006-like"/>
</dbReference>
<gene>
    <name evidence="3" type="ORF">EKO04_005894</name>
</gene>
<accession>A0A8H7J5R9</accession>